<dbReference type="Pfam" id="PF24245">
    <property type="entry name" value="INO80F"/>
    <property type="match status" value="1"/>
</dbReference>
<evidence type="ECO:0000313" key="6">
    <source>
        <dbReference type="Proteomes" id="UP000001744"/>
    </source>
</evidence>
<dbReference type="GO" id="GO:0006338">
    <property type="term" value="P:chromatin remodeling"/>
    <property type="evidence" value="ECO:0007669"/>
    <property type="project" value="EnsemblFungi"/>
</dbReference>
<keyword evidence="2" id="KW-0539">Nucleus</keyword>
<evidence type="ECO:0000313" key="5">
    <source>
        <dbReference type="JaponicusDB" id="SJAG_02549"/>
    </source>
</evidence>
<reference evidence="4 6" key="1">
    <citation type="journal article" date="2011" name="Science">
        <title>Comparative functional genomics of the fission yeasts.</title>
        <authorList>
            <person name="Rhind N."/>
            <person name="Chen Z."/>
            <person name="Yassour M."/>
            <person name="Thompson D.A."/>
            <person name="Haas B.J."/>
            <person name="Habib N."/>
            <person name="Wapinski I."/>
            <person name="Roy S."/>
            <person name="Lin M.F."/>
            <person name="Heiman D.I."/>
            <person name="Young S.K."/>
            <person name="Furuya K."/>
            <person name="Guo Y."/>
            <person name="Pidoux A."/>
            <person name="Chen H.M."/>
            <person name="Robbertse B."/>
            <person name="Goldberg J.M."/>
            <person name="Aoki K."/>
            <person name="Bayne E.H."/>
            <person name="Berlin A.M."/>
            <person name="Desjardins C.A."/>
            <person name="Dobbs E."/>
            <person name="Dukaj L."/>
            <person name="Fan L."/>
            <person name="FitzGerald M.G."/>
            <person name="French C."/>
            <person name="Gujja S."/>
            <person name="Hansen K."/>
            <person name="Keifenheim D."/>
            <person name="Levin J.Z."/>
            <person name="Mosher R.A."/>
            <person name="Mueller C.A."/>
            <person name="Pfiffner J."/>
            <person name="Priest M."/>
            <person name="Russ C."/>
            <person name="Smialowska A."/>
            <person name="Swoboda P."/>
            <person name="Sykes S.M."/>
            <person name="Vaughn M."/>
            <person name="Vengrova S."/>
            <person name="Yoder R."/>
            <person name="Zeng Q."/>
            <person name="Allshire R."/>
            <person name="Baulcombe D."/>
            <person name="Birren B.W."/>
            <person name="Brown W."/>
            <person name="Ekwall K."/>
            <person name="Kellis M."/>
            <person name="Leatherwood J."/>
            <person name="Levin H."/>
            <person name="Margalit H."/>
            <person name="Martienssen R."/>
            <person name="Nieduszynski C.A."/>
            <person name="Spatafora J.W."/>
            <person name="Friedman N."/>
            <person name="Dalgaard J.Z."/>
            <person name="Baumann P."/>
            <person name="Niki H."/>
            <person name="Regev A."/>
            <person name="Nusbaum C."/>
        </authorList>
    </citation>
    <scope>NUCLEOTIDE SEQUENCE [LARGE SCALE GENOMIC DNA]</scope>
    <source>
        <strain evidence="6">yFS275 / FY16936</strain>
    </source>
</reference>
<evidence type="ECO:0000313" key="4">
    <source>
        <dbReference type="EMBL" id="EEB07464.1"/>
    </source>
</evidence>
<accession>B6K0J3</accession>
<dbReference type="HOGENOM" id="CLU_2639492_0_0_1"/>
<dbReference type="EMBL" id="KE651166">
    <property type="protein sequence ID" value="EEB07464.1"/>
    <property type="molecule type" value="Genomic_DNA"/>
</dbReference>
<protein>
    <recommendedName>
        <fullName evidence="3">INO80 complex subunit F domain-containing protein</fullName>
    </recommendedName>
</protein>
<dbReference type="GO" id="GO:0031011">
    <property type="term" value="C:Ino80 complex"/>
    <property type="evidence" value="ECO:0007669"/>
    <property type="project" value="EnsemblFungi"/>
</dbReference>
<sequence>MDPQMLSLPTESEDDVYRRKTTRIRKKVAEVEEECEKLAVKIYTAKRNIQRFRLEQQLLMNELESRNVPLSAHQHTTVKTEEQI</sequence>
<dbReference type="InterPro" id="IPR056513">
    <property type="entry name" value="INO80F"/>
</dbReference>
<dbReference type="JaponicusDB" id="SJAG_02549">
    <property type="gene designation" value="hap2"/>
</dbReference>
<dbReference type="OrthoDB" id="5375795at2759"/>
<proteinExistence type="predicted"/>
<dbReference type="AlphaFoldDB" id="B6K0J3"/>
<dbReference type="VEuPathDB" id="FungiDB:SJAG_02549"/>
<evidence type="ECO:0000256" key="2">
    <source>
        <dbReference type="ARBA" id="ARBA00023242"/>
    </source>
</evidence>
<dbReference type="OMA" id="IEKECEM"/>
<comment type="subcellular location">
    <subcellularLocation>
        <location evidence="1">Nucleus</location>
    </subcellularLocation>
</comment>
<dbReference type="RefSeq" id="XP_002173757.1">
    <property type="nucleotide sequence ID" value="XM_002173721.2"/>
</dbReference>
<organism evidence="4 6">
    <name type="scientific">Schizosaccharomyces japonicus (strain yFS275 / FY16936)</name>
    <name type="common">Fission yeast</name>
    <dbReference type="NCBI Taxonomy" id="402676"/>
    <lineage>
        <taxon>Eukaryota</taxon>
        <taxon>Fungi</taxon>
        <taxon>Dikarya</taxon>
        <taxon>Ascomycota</taxon>
        <taxon>Taphrinomycotina</taxon>
        <taxon>Schizosaccharomycetes</taxon>
        <taxon>Schizosaccharomycetales</taxon>
        <taxon>Schizosaccharomycetaceae</taxon>
        <taxon>Schizosaccharomyces</taxon>
    </lineage>
</organism>
<keyword evidence="6" id="KW-1185">Reference proteome</keyword>
<feature type="domain" description="INO80 complex subunit F" evidence="3">
    <location>
        <begin position="17"/>
        <end position="63"/>
    </location>
</feature>
<gene>
    <name evidence="5" type="primary">hap2</name>
    <name evidence="4" type="ORF">SJAG_02549</name>
</gene>
<dbReference type="GeneID" id="7051177"/>
<name>B6K0J3_SCHJY</name>
<dbReference type="Proteomes" id="UP000001744">
    <property type="component" value="Unassembled WGS sequence"/>
</dbReference>
<dbReference type="STRING" id="402676.B6K0J3"/>
<evidence type="ECO:0000259" key="3">
    <source>
        <dbReference type="Pfam" id="PF24245"/>
    </source>
</evidence>
<evidence type="ECO:0000256" key="1">
    <source>
        <dbReference type="ARBA" id="ARBA00004123"/>
    </source>
</evidence>